<accession>A0A4R2EYG9</accession>
<sequence>MKIAIDKFGVTPKGEQVDLITLENESGAYVKVTSYGAKLVSLVVPDKTGDLADVVLGYNDLDSYLNGERFFGSNPGPFANRIKNASFTIDGHTYNLTPNEGANLLHSGSSAIEAEIWNYEVENDSVCFSCSIPDGKYGFPGDLNIAICYRWSNDMRLSIDYRATTTKPTHINLTHHSYFNLNGDSSETILDHIASVNASYYLETDVNMVPTGNILPVANTPLDLRESKVIGSVVAADYEPIIKCRGIDHCYVIDRKEEGLAHCARVVAPRSSRTMDVYTTLPGVQFYTDNFDNGVLPGKHGKVYPSRSAFCLEPQFYPNSPNIESFPSTLLQPGNEYFHSIVYQFNQKL</sequence>
<proteinExistence type="inferred from homology"/>
<dbReference type="UniPathway" id="UPA00242"/>
<dbReference type="Gene3D" id="2.70.98.10">
    <property type="match status" value="1"/>
</dbReference>
<gene>
    <name evidence="12" type="ORF">CLV25_101195</name>
</gene>
<evidence type="ECO:0000256" key="10">
    <source>
        <dbReference type="PIRSR" id="PIRSR005096-2"/>
    </source>
</evidence>
<evidence type="ECO:0000256" key="11">
    <source>
        <dbReference type="PIRSR" id="PIRSR005096-3"/>
    </source>
</evidence>
<keyword evidence="13" id="KW-1185">Reference proteome</keyword>
<evidence type="ECO:0000256" key="1">
    <source>
        <dbReference type="ARBA" id="ARBA00001913"/>
    </source>
</evidence>
<evidence type="ECO:0000313" key="13">
    <source>
        <dbReference type="Proteomes" id="UP000294830"/>
    </source>
</evidence>
<dbReference type="PANTHER" id="PTHR10091">
    <property type="entry name" value="ALDOSE-1-EPIMERASE"/>
    <property type="match status" value="1"/>
</dbReference>
<dbReference type="AlphaFoldDB" id="A0A4R2EYG9"/>
<dbReference type="InterPro" id="IPR011013">
    <property type="entry name" value="Gal_mutarotase_sf_dom"/>
</dbReference>
<comment type="subunit">
    <text evidence="4">Monomer.</text>
</comment>
<dbReference type="SUPFAM" id="SSF74650">
    <property type="entry name" value="Galactose mutarotase-like"/>
    <property type="match status" value="1"/>
</dbReference>
<dbReference type="InterPro" id="IPR008183">
    <property type="entry name" value="Aldose_1/G6P_1-epimerase"/>
</dbReference>
<comment type="caution">
    <text evidence="12">The sequence shown here is derived from an EMBL/GenBank/DDBJ whole genome shotgun (WGS) entry which is preliminary data.</text>
</comment>
<dbReference type="GO" id="GO:0004034">
    <property type="term" value="F:aldose 1-epimerase activity"/>
    <property type="evidence" value="ECO:0007669"/>
    <property type="project" value="UniProtKB-EC"/>
</dbReference>
<dbReference type="PIRSF" id="PIRSF005096">
    <property type="entry name" value="GALM"/>
    <property type="match status" value="1"/>
</dbReference>
<evidence type="ECO:0000256" key="7">
    <source>
        <dbReference type="ARBA" id="ARBA00023277"/>
    </source>
</evidence>
<keyword evidence="7 8" id="KW-0119">Carbohydrate metabolism</keyword>
<comment type="similarity">
    <text evidence="3 8">Belongs to the aldose epimerase family.</text>
</comment>
<dbReference type="GO" id="GO:0030246">
    <property type="term" value="F:carbohydrate binding"/>
    <property type="evidence" value="ECO:0007669"/>
    <property type="project" value="InterPro"/>
</dbReference>
<protein>
    <recommendedName>
        <fullName evidence="8">Aldose 1-epimerase</fullName>
        <ecNumber evidence="8">5.1.3.3</ecNumber>
    </recommendedName>
</protein>
<evidence type="ECO:0000256" key="8">
    <source>
        <dbReference type="PIRNR" id="PIRNR005096"/>
    </source>
</evidence>
<evidence type="ECO:0000313" key="12">
    <source>
        <dbReference type="EMBL" id="TCN72977.1"/>
    </source>
</evidence>
<evidence type="ECO:0000256" key="2">
    <source>
        <dbReference type="ARBA" id="ARBA00005028"/>
    </source>
</evidence>
<dbReference type="InterPro" id="IPR047215">
    <property type="entry name" value="Galactose_mutarotase-like"/>
</dbReference>
<dbReference type="GO" id="GO:0005737">
    <property type="term" value="C:cytoplasm"/>
    <property type="evidence" value="ECO:0007669"/>
    <property type="project" value="TreeGrafter"/>
</dbReference>
<feature type="binding site" evidence="10">
    <location>
        <position position="248"/>
    </location>
    <ligand>
        <name>beta-D-galactose</name>
        <dbReference type="ChEBI" id="CHEBI:27667"/>
    </ligand>
</feature>
<dbReference type="Pfam" id="PF01263">
    <property type="entry name" value="Aldose_epim"/>
    <property type="match status" value="1"/>
</dbReference>
<keyword evidence="5" id="KW-0106">Calcium</keyword>
<evidence type="ECO:0000256" key="3">
    <source>
        <dbReference type="ARBA" id="ARBA00006206"/>
    </source>
</evidence>
<evidence type="ECO:0000256" key="6">
    <source>
        <dbReference type="ARBA" id="ARBA00023235"/>
    </source>
</evidence>
<dbReference type="GO" id="GO:0033499">
    <property type="term" value="P:galactose catabolic process via UDP-galactose, Leloir pathway"/>
    <property type="evidence" value="ECO:0007669"/>
    <property type="project" value="TreeGrafter"/>
</dbReference>
<dbReference type="InterPro" id="IPR015443">
    <property type="entry name" value="Aldose_1-epimerase"/>
</dbReference>
<dbReference type="PANTHER" id="PTHR10091:SF0">
    <property type="entry name" value="GALACTOSE MUTAROTASE"/>
    <property type="match status" value="1"/>
</dbReference>
<feature type="active site" description="Proton acceptor" evidence="9">
    <location>
        <position position="313"/>
    </location>
</feature>
<dbReference type="GO" id="GO:0006006">
    <property type="term" value="P:glucose metabolic process"/>
    <property type="evidence" value="ECO:0007669"/>
    <property type="project" value="TreeGrafter"/>
</dbReference>
<evidence type="ECO:0000256" key="5">
    <source>
        <dbReference type="ARBA" id="ARBA00022837"/>
    </source>
</evidence>
<feature type="binding site" evidence="11">
    <location>
        <begin position="176"/>
        <end position="178"/>
    </location>
    <ligand>
        <name>beta-D-galactose</name>
        <dbReference type="ChEBI" id="CHEBI:27667"/>
    </ligand>
</feature>
<comment type="pathway">
    <text evidence="2 8">Carbohydrate metabolism; hexose metabolism.</text>
</comment>
<feature type="active site" description="Proton donor" evidence="9">
    <location>
        <position position="176"/>
    </location>
</feature>
<dbReference type="RefSeq" id="WP_131837762.1">
    <property type="nucleotide sequence ID" value="NZ_SLWB01000001.1"/>
</dbReference>
<dbReference type="InterPro" id="IPR014718">
    <property type="entry name" value="GH-type_carb-bd"/>
</dbReference>
<dbReference type="EC" id="5.1.3.3" evidence="8"/>
<keyword evidence="6 8" id="KW-0413">Isomerase</keyword>
<dbReference type="CDD" id="cd09019">
    <property type="entry name" value="galactose_mutarotase_like"/>
    <property type="match status" value="1"/>
</dbReference>
<evidence type="ECO:0000256" key="9">
    <source>
        <dbReference type="PIRSR" id="PIRSR005096-1"/>
    </source>
</evidence>
<dbReference type="Proteomes" id="UP000294830">
    <property type="component" value="Unassembled WGS sequence"/>
</dbReference>
<dbReference type="NCBIfam" id="NF008277">
    <property type="entry name" value="PRK11055.1"/>
    <property type="match status" value="1"/>
</dbReference>
<reference evidence="12 13" key="1">
    <citation type="submission" date="2019-03" db="EMBL/GenBank/DDBJ databases">
        <title>Genomic Encyclopedia of Archaeal and Bacterial Type Strains, Phase II (KMG-II): from individual species to whole genera.</title>
        <authorList>
            <person name="Goeker M."/>
        </authorList>
    </citation>
    <scope>NUCLEOTIDE SEQUENCE [LARGE SCALE GENOMIC DNA]</scope>
    <source>
        <strain evidence="12 13">RL-C</strain>
    </source>
</reference>
<comment type="cofactor">
    <cofactor evidence="1">
        <name>Ca(2+)</name>
        <dbReference type="ChEBI" id="CHEBI:29108"/>
    </cofactor>
</comment>
<dbReference type="OrthoDB" id="9779408at2"/>
<feature type="binding site" evidence="11">
    <location>
        <begin position="80"/>
        <end position="81"/>
    </location>
    <ligand>
        <name>beta-D-galactose</name>
        <dbReference type="ChEBI" id="CHEBI:27667"/>
    </ligand>
</feature>
<evidence type="ECO:0000256" key="4">
    <source>
        <dbReference type="ARBA" id="ARBA00011245"/>
    </source>
</evidence>
<dbReference type="EMBL" id="SLWB01000001">
    <property type="protein sequence ID" value="TCN72977.1"/>
    <property type="molecule type" value="Genomic_DNA"/>
</dbReference>
<organism evidence="12 13">
    <name type="scientific">Acetobacteroides hydrogenigenes</name>
    <dbReference type="NCBI Taxonomy" id="979970"/>
    <lineage>
        <taxon>Bacteria</taxon>
        <taxon>Pseudomonadati</taxon>
        <taxon>Bacteroidota</taxon>
        <taxon>Bacteroidia</taxon>
        <taxon>Bacteroidales</taxon>
        <taxon>Rikenellaceae</taxon>
        <taxon>Acetobacteroides</taxon>
    </lineage>
</organism>
<name>A0A4R2EYG9_9BACT</name>
<comment type="catalytic activity">
    <reaction evidence="8">
        <text>alpha-D-glucose = beta-D-glucose</text>
        <dbReference type="Rhea" id="RHEA:10264"/>
        <dbReference type="ChEBI" id="CHEBI:15903"/>
        <dbReference type="ChEBI" id="CHEBI:17925"/>
        <dbReference type="EC" id="5.1.3.3"/>
    </reaction>
</comment>